<name>A0ABD1EYM1_HYPHA</name>
<dbReference type="InterPro" id="IPR048395">
    <property type="entry name" value="Glyco_hydro_31_C"/>
</dbReference>
<keyword evidence="9" id="KW-1185">Reference proteome</keyword>
<feature type="domain" description="Glycoside hydrolase family 31 TIM barrel" evidence="6">
    <location>
        <begin position="187"/>
        <end position="483"/>
    </location>
</feature>
<keyword evidence="2 4" id="KW-0378">Hydrolase</keyword>
<feature type="signal peptide" evidence="5">
    <location>
        <begin position="1"/>
        <end position="25"/>
    </location>
</feature>
<dbReference type="PANTHER" id="PTHR43053">
    <property type="entry name" value="GLYCOSIDASE FAMILY 31"/>
    <property type="match status" value="1"/>
</dbReference>
<evidence type="ECO:0000259" key="6">
    <source>
        <dbReference type="Pfam" id="PF01055"/>
    </source>
</evidence>
<feature type="chain" id="PRO_5044863936" description="Alpha-glucosidase" evidence="5">
    <location>
        <begin position="26"/>
        <end position="580"/>
    </location>
</feature>
<dbReference type="SUPFAM" id="SSF51011">
    <property type="entry name" value="Glycosyl hydrolase domain"/>
    <property type="match status" value="1"/>
</dbReference>
<comment type="caution">
    <text evidence="8">The sequence shown here is derived from an EMBL/GenBank/DDBJ whole genome shotgun (WGS) entry which is preliminary data.</text>
</comment>
<sequence length="580" mass="66699">MFLIENFKRFIFMGLLVLFIQQIVAENIISIQHPSSNLALRFDSNSDHVAIDLVRNSTHWYGGPQRAYQVWPLEKMVIEDTNPYVIRKNDNFGVAERYWLNSKGVYIYLDERNPLWVDQNNKQPNQVCFKSEAKSPYINRWRVQLTYVLVAKDNLPTAHLDAVNNYLGKPSKHPGETMIGQPIWTTWAKYKRPINDESVLEFAKMIRDHGYKSGQLEIDDMWESCYGSQEFDKTKFANITNTVKALHDDDWRVSLWVHPFVNDDCENNSDIGKSLGYFVQNPANESNAEWWNGNYSHQIDFTKSTATKWWTDRLKAIQETYDIDSFKFDAGEVDYVNQPGVFQDVEHAPNILTENYIAACVEFGDLIEVRSSFRAQRYGEFIRMLDKDSTWDLNNGLASLITTLLQLNMNGYVMVLPDMIGGNGYAVQPTAELLVRWTQANTFMPSMQFSILPWDFNSTVSYDIESIVKKYVNLHEQYVPVIVNAMDKSIEDGTPVNPPIWWVDPTDEIALAVDDEYLLGEDILVAPVVVEGAISRDVYLPQGQWKDGNNGTVYKGPITLKSYSAPIEVLPYFIKQITKN</sequence>
<evidence type="ECO:0000256" key="3">
    <source>
        <dbReference type="ARBA" id="ARBA00023295"/>
    </source>
</evidence>
<dbReference type="SUPFAM" id="SSF51445">
    <property type="entry name" value="(Trans)glycosidases"/>
    <property type="match status" value="1"/>
</dbReference>
<accession>A0ABD1EYM1</accession>
<dbReference type="Pfam" id="PF01055">
    <property type="entry name" value="Glyco_hydro_31_2nd"/>
    <property type="match status" value="1"/>
</dbReference>
<feature type="domain" description="Glycosyl hydrolase family 31 C-terminal" evidence="7">
    <location>
        <begin position="493"/>
        <end position="576"/>
    </location>
</feature>
<dbReference type="Gene3D" id="3.20.20.80">
    <property type="entry name" value="Glycosidases"/>
    <property type="match status" value="1"/>
</dbReference>
<dbReference type="InterPro" id="IPR017853">
    <property type="entry name" value="GH"/>
</dbReference>
<proteinExistence type="inferred from homology"/>
<evidence type="ECO:0000313" key="8">
    <source>
        <dbReference type="EMBL" id="KAL1505265.1"/>
    </source>
</evidence>
<keyword evidence="5" id="KW-0732">Signal</keyword>
<keyword evidence="3 4" id="KW-0326">Glycosidase</keyword>
<evidence type="ECO:0000313" key="9">
    <source>
        <dbReference type="Proteomes" id="UP001566132"/>
    </source>
</evidence>
<evidence type="ECO:0000256" key="4">
    <source>
        <dbReference type="RuleBase" id="RU361185"/>
    </source>
</evidence>
<dbReference type="InterPro" id="IPR000322">
    <property type="entry name" value="Glyco_hydro_31_TIM"/>
</dbReference>
<dbReference type="InterPro" id="IPR050985">
    <property type="entry name" value="Alpha-glycosidase_related"/>
</dbReference>
<dbReference type="AlphaFoldDB" id="A0ABD1EYM1"/>
<evidence type="ECO:0000256" key="1">
    <source>
        <dbReference type="ARBA" id="ARBA00007806"/>
    </source>
</evidence>
<evidence type="ECO:0000256" key="5">
    <source>
        <dbReference type="SAM" id="SignalP"/>
    </source>
</evidence>
<protein>
    <recommendedName>
        <fullName evidence="10">Alpha-glucosidase</fullName>
    </recommendedName>
</protein>
<dbReference type="InterPro" id="IPR013780">
    <property type="entry name" value="Glyco_hydro_b"/>
</dbReference>
<comment type="similarity">
    <text evidence="1 4">Belongs to the glycosyl hydrolase 31 family.</text>
</comment>
<organism evidence="8 9">
    <name type="scientific">Hypothenemus hampei</name>
    <name type="common">Coffee berry borer</name>
    <dbReference type="NCBI Taxonomy" id="57062"/>
    <lineage>
        <taxon>Eukaryota</taxon>
        <taxon>Metazoa</taxon>
        <taxon>Ecdysozoa</taxon>
        <taxon>Arthropoda</taxon>
        <taxon>Hexapoda</taxon>
        <taxon>Insecta</taxon>
        <taxon>Pterygota</taxon>
        <taxon>Neoptera</taxon>
        <taxon>Endopterygota</taxon>
        <taxon>Coleoptera</taxon>
        <taxon>Polyphaga</taxon>
        <taxon>Cucujiformia</taxon>
        <taxon>Curculionidae</taxon>
        <taxon>Scolytinae</taxon>
        <taxon>Hypothenemus</taxon>
    </lineage>
</organism>
<dbReference type="PANTHER" id="PTHR43053:SF4">
    <property type="entry name" value="MYOGENESIS-REGULATING GLYCOSIDASE"/>
    <property type="match status" value="1"/>
</dbReference>
<evidence type="ECO:0000256" key="2">
    <source>
        <dbReference type="ARBA" id="ARBA00022801"/>
    </source>
</evidence>
<reference evidence="8 9" key="1">
    <citation type="submission" date="2024-05" db="EMBL/GenBank/DDBJ databases">
        <title>Genetic variation in Jamaican populations of the coffee berry borer (Hypothenemus hampei).</title>
        <authorList>
            <person name="Errbii M."/>
            <person name="Myrie A."/>
        </authorList>
    </citation>
    <scope>NUCLEOTIDE SEQUENCE [LARGE SCALE GENOMIC DNA]</scope>
    <source>
        <strain evidence="8">JA-Hopewell-2020-01-JO</strain>
        <tissue evidence="8">Whole body</tissue>
    </source>
</reference>
<evidence type="ECO:0000259" key="7">
    <source>
        <dbReference type="Pfam" id="PF21365"/>
    </source>
</evidence>
<dbReference type="EMBL" id="JBDJPC010000004">
    <property type="protein sequence ID" value="KAL1505265.1"/>
    <property type="molecule type" value="Genomic_DNA"/>
</dbReference>
<dbReference type="Pfam" id="PF21365">
    <property type="entry name" value="Glyco_hydro_31_3rd"/>
    <property type="match status" value="1"/>
</dbReference>
<dbReference type="GO" id="GO:0016798">
    <property type="term" value="F:hydrolase activity, acting on glycosyl bonds"/>
    <property type="evidence" value="ECO:0007669"/>
    <property type="project" value="UniProtKB-KW"/>
</dbReference>
<dbReference type="Proteomes" id="UP001566132">
    <property type="component" value="Unassembled WGS sequence"/>
</dbReference>
<dbReference type="Gene3D" id="2.60.40.1180">
    <property type="entry name" value="Golgi alpha-mannosidase II"/>
    <property type="match status" value="1"/>
</dbReference>
<dbReference type="CDD" id="cd06592">
    <property type="entry name" value="GH31_NET37"/>
    <property type="match status" value="1"/>
</dbReference>
<evidence type="ECO:0008006" key="10">
    <source>
        <dbReference type="Google" id="ProtNLM"/>
    </source>
</evidence>
<gene>
    <name evidence="8" type="ORF">ABEB36_004866</name>
</gene>